<dbReference type="Proteomes" id="UP000502297">
    <property type="component" value="Chromosome"/>
</dbReference>
<evidence type="ECO:0000313" key="3">
    <source>
        <dbReference type="Proteomes" id="UP000502297"/>
    </source>
</evidence>
<dbReference type="Pfam" id="PF00850">
    <property type="entry name" value="Hist_deacetyl"/>
    <property type="match status" value="1"/>
</dbReference>
<dbReference type="InterPro" id="IPR023696">
    <property type="entry name" value="Ureohydrolase_dom_sf"/>
</dbReference>
<name>A0A6G8RXB9_9GAMM</name>
<dbReference type="KEGG" id="asha:G8E00_11820"/>
<dbReference type="EMBL" id="CP049801">
    <property type="protein sequence ID" value="QIO06586.1"/>
    <property type="molecule type" value="Genomic_DNA"/>
</dbReference>
<evidence type="ECO:0000259" key="1">
    <source>
        <dbReference type="Pfam" id="PF00850"/>
    </source>
</evidence>
<reference evidence="2 3" key="1">
    <citation type="submission" date="2020-03" db="EMBL/GenBank/DDBJ databases">
        <authorList>
            <person name="Zhu W."/>
        </authorList>
    </citation>
    <scope>NUCLEOTIDE SEQUENCE [LARGE SCALE GENOMIC DNA]</scope>
    <source>
        <strain evidence="2 3">323-1</strain>
    </source>
</reference>
<dbReference type="Gene3D" id="3.40.800.20">
    <property type="entry name" value="Histone deacetylase domain"/>
    <property type="match status" value="1"/>
</dbReference>
<sequence>MLKACYSNRYYAQTHTNSMEKLTAVAEVLERDELADLVDPESIDPRILYSIHDPAYVQAFVEGRKPLAMVQGFKNWTPQFREAILSIQAGQLLATEIAFKDGIAANIAQGFHHAVYERGNAYCTFNGLALIAKQYPRKKIFILDCDQHGGNGTAEYSKEIGNLFNFSIYGLAFGCTTNDRSMTRHIHPKNGNFEEYKAAILSGFETALQWQADIIIYQAGMDCHQKDRFGSQWFTTELLYERDLMVFQLAKKYNFPIMFVLAGGYQPLVDLIPLHVNTFKAANAVYYPKQNIELSHAQ</sequence>
<feature type="domain" description="Histone deacetylase" evidence="1">
    <location>
        <begin position="15"/>
        <end position="267"/>
    </location>
</feature>
<organism evidence="2 3">
    <name type="scientific">Acinetobacter shaoyimingii</name>
    <dbReference type="NCBI Taxonomy" id="2715164"/>
    <lineage>
        <taxon>Bacteria</taxon>
        <taxon>Pseudomonadati</taxon>
        <taxon>Pseudomonadota</taxon>
        <taxon>Gammaproteobacteria</taxon>
        <taxon>Moraxellales</taxon>
        <taxon>Moraxellaceae</taxon>
        <taxon>Acinetobacter</taxon>
    </lineage>
</organism>
<dbReference type="GO" id="GO:0040029">
    <property type="term" value="P:epigenetic regulation of gene expression"/>
    <property type="evidence" value="ECO:0007669"/>
    <property type="project" value="TreeGrafter"/>
</dbReference>
<dbReference type="GO" id="GO:0004407">
    <property type="term" value="F:histone deacetylase activity"/>
    <property type="evidence" value="ECO:0007669"/>
    <property type="project" value="TreeGrafter"/>
</dbReference>
<evidence type="ECO:0000313" key="2">
    <source>
        <dbReference type="EMBL" id="QIO06586.1"/>
    </source>
</evidence>
<dbReference type="PANTHER" id="PTHR10625">
    <property type="entry name" value="HISTONE DEACETYLASE HDAC1-RELATED"/>
    <property type="match status" value="1"/>
</dbReference>
<dbReference type="AlphaFoldDB" id="A0A6G8RXB9"/>
<dbReference type="SUPFAM" id="SSF52768">
    <property type="entry name" value="Arginase/deacetylase"/>
    <property type="match status" value="1"/>
</dbReference>
<gene>
    <name evidence="2" type="ORF">G8E00_11820</name>
</gene>
<dbReference type="RefSeq" id="WP_166010456.1">
    <property type="nucleotide sequence ID" value="NZ_CP049801.1"/>
</dbReference>
<accession>A0A6G8RXB9</accession>
<proteinExistence type="predicted"/>
<keyword evidence="3" id="KW-1185">Reference proteome</keyword>
<dbReference type="InterPro" id="IPR023801">
    <property type="entry name" value="His_deacetylse_dom"/>
</dbReference>
<protein>
    <submittedName>
        <fullName evidence="2">Histone deacetylase</fullName>
    </submittedName>
</protein>
<dbReference type="InterPro" id="IPR037138">
    <property type="entry name" value="His_deacetylse_dom_sf"/>
</dbReference>
<dbReference type="PANTHER" id="PTHR10625:SF19">
    <property type="entry name" value="HISTONE DEACETYLASE 12"/>
    <property type="match status" value="1"/>
</dbReference>